<accession>A0A3S4XAR8</accession>
<dbReference type="PANTHER" id="PTHR33383:SF1">
    <property type="entry name" value="MEMBRANE PROTEIN INSERTION EFFICIENCY FACTOR-RELATED"/>
    <property type="match status" value="1"/>
</dbReference>
<dbReference type="Proteomes" id="UP000268658">
    <property type="component" value="Chromosome"/>
</dbReference>
<dbReference type="PANTHER" id="PTHR33383">
    <property type="entry name" value="MEMBRANE PROTEIN INSERTION EFFICIENCY FACTOR-RELATED"/>
    <property type="match status" value="1"/>
</dbReference>
<keyword evidence="1" id="KW-0472">Membrane</keyword>
<comment type="similarity">
    <text evidence="1">Belongs to the UPF0161 family.</text>
</comment>
<dbReference type="RefSeq" id="WP_126414663.1">
    <property type="nucleotide sequence ID" value="NZ_JASPER010000015.1"/>
</dbReference>
<dbReference type="NCBIfam" id="TIGR00278">
    <property type="entry name" value="membrane protein insertion efficiency factor YidD"/>
    <property type="match status" value="1"/>
</dbReference>
<dbReference type="EMBL" id="LR134477">
    <property type="protein sequence ID" value="VEI17635.1"/>
    <property type="molecule type" value="Genomic_DNA"/>
</dbReference>
<proteinExistence type="inferred from homology"/>
<sequence>MSRWLTRVLLAPVRLYQRFVSPLLPASCRYYPTCSAYAVTALEVHGPVKGTLLAAWRLLRCNPLTPGGVDHVPDKGRWRYDHPRDVPRFMVASRSTSSDRPRRTG</sequence>
<dbReference type="KEGG" id="avc:NCTC10951_02296"/>
<dbReference type="HAMAP" id="MF_00386">
    <property type="entry name" value="UPF0161_YidD"/>
    <property type="match status" value="1"/>
</dbReference>
<name>A0A3S4XAR8_ACTVI</name>
<dbReference type="InterPro" id="IPR002696">
    <property type="entry name" value="Membr_insert_effic_factor_YidD"/>
</dbReference>
<dbReference type="GO" id="GO:0005886">
    <property type="term" value="C:plasma membrane"/>
    <property type="evidence" value="ECO:0007669"/>
    <property type="project" value="UniProtKB-SubCell"/>
</dbReference>
<comment type="function">
    <text evidence="1">Could be involved in insertion of integral membrane proteins into the membrane.</text>
</comment>
<evidence type="ECO:0000256" key="1">
    <source>
        <dbReference type="HAMAP-Rule" id="MF_00386"/>
    </source>
</evidence>
<evidence type="ECO:0000313" key="3">
    <source>
        <dbReference type="Proteomes" id="UP000268658"/>
    </source>
</evidence>
<organism evidence="2 3">
    <name type="scientific">Actinomyces viscosus</name>
    <dbReference type="NCBI Taxonomy" id="1656"/>
    <lineage>
        <taxon>Bacteria</taxon>
        <taxon>Bacillati</taxon>
        <taxon>Actinomycetota</taxon>
        <taxon>Actinomycetes</taxon>
        <taxon>Actinomycetales</taxon>
        <taxon>Actinomycetaceae</taxon>
        <taxon>Actinomyces</taxon>
    </lineage>
</organism>
<evidence type="ECO:0000313" key="2">
    <source>
        <dbReference type="EMBL" id="VEI17635.1"/>
    </source>
</evidence>
<reference evidence="2 3" key="1">
    <citation type="submission" date="2018-12" db="EMBL/GenBank/DDBJ databases">
        <authorList>
            <consortium name="Pathogen Informatics"/>
        </authorList>
    </citation>
    <scope>NUCLEOTIDE SEQUENCE [LARGE SCALE GENOMIC DNA]</scope>
    <source>
        <strain evidence="2 3">NCTC10951</strain>
    </source>
</reference>
<dbReference type="AlphaFoldDB" id="A0A3S4XAR8"/>
<comment type="subcellular location">
    <subcellularLocation>
        <location evidence="1">Cell membrane</location>
        <topology evidence="1">Peripheral membrane protein</topology>
        <orientation evidence="1">Cytoplasmic side</orientation>
    </subcellularLocation>
</comment>
<keyword evidence="1" id="KW-1003">Cell membrane</keyword>
<protein>
    <recommendedName>
        <fullName evidence="1">Putative membrane protein insertion efficiency factor</fullName>
    </recommendedName>
</protein>
<dbReference type="SMART" id="SM01234">
    <property type="entry name" value="Haemolytic"/>
    <property type="match status" value="1"/>
</dbReference>
<dbReference type="Pfam" id="PF01809">
    <property type="entry name" value="YidD"/>
    <property type="match status" value="1"/>
</dbReference>
<dbReference type="OrthoDB" id="9801753at2"/>
<gene>
    <name evidence="2" type="primary">yidD</name>
    <name evidence="2" type="ORF">NCTC10951_02296</name>
</gene>